<dbReference type="OrthoDB" id="3795213at2759"/>
<reference evidence="2" key="1">
    <citation type="journal article" date="2020" name="Mol. Plant Microbe Interact.">
        <title>Genome Sequence of the Biocontrol Agent Coniothyrium minitans strain Conio (IMI 134523).</title>
        <authorList>
            <person name="Patel D."/>
            <person name="Shittu T.A."/>
            <person name="Baroncelli R."/>
            <person name="Muthumeenakshi S."/>
            <person name="Osborne T.H."/>
            <person name="Janganan T.K."/>
            <person name="Sreenivasaprasad S."/>
        </authorList>
    </citation>
    <scope>NUCLEOTIDE SEQUENCE</scope>
    <source>
        <strain evidence="2">Conio</strain>
    </source>
</reference>
<proteinExistence type="predicted"/>
<gene>
    <name evidence="2" type="ORF">PMIN01_13583</name>
</gene>
<feature type="compositionally biased region" description="Basic residues" evidence="1">
    <location>
        <begin position="215"/>
        <end position="235"/>
    </location>
</feature>
<name>A0A9P6G5Y0_9PLEO</name>
<accession>A0A9P6G5Y0</accession>
<sequence>MVFPSHSTHTLQPLDVSIFGPLSSYYSSELSRQQQRSHGLLPVVKADFYGLFKSAYASSFTAANIMAAFEATGIWPIDRTPVTTKFNYTTPPEQIDQIGSSHLSPADWKRTQRLLEQVVKDNNDVLVRKLTGAIHRASVQNKLLQLENEGSLTSLNTKNKRTKRGRRLPLNKQEAREKREIDKLVREKEKAEKAAKRELEKQQKNSEKALQTSQKGKRKASKALPKPKKRQKRSSRGGPRGGRSDEPMGAPSPTPARVTQSGRSVNLPSKFR</sequence>
<organism evidence="2 3">
    <name type="scientific">Paraphaeosphaeria minitans</name>
    <dbReference type="NCBI Taxonomy" id="565426"/>
    <lineage>
        <taxon>Eukaryota</taxon>
        <taxon>Fungi</taxon>
        <taxon>Dikarya</taxon>
        <taxon>Ascomycota</taxon>
        <taxon>Pezizomycotina</taxon>
        <taxon>Dothideomycetes</taxon>
        <taxon>Pleosporomycetidae</taxon>
        <taxon>Pleosporales</taxon>
        <taxon>Massarineae</taxon>
        <taxon>Didymosphaeriaceae</taxon>
        <taxon>Paraphaeosphaeria</taxon>
    </lineage>
</organism>
<dbReference type="EMBL" id="WJXW01000020">
    <property type="protein sequence ID" value="KAF9728450.1"/>
    <property type="molecule type" value="Genomic_DNA"/>
</dbReference>
<comment type="caution">
    <text evidence="2">The sequence shown here is derived from an EMBL/GenBank/DDBJ whole genome shotgun (WGS) entry which is preliminary data.</text>
</comment>
<feature type="compositionally biased region" description="Basic residues" evidence="1">
    <location>
        <begin position="158"/>
        <end position="169"/>
    </location>
</feature>
<evidence type="ECO:0000313" key="3">
    <source>
        <dbReference type="Proteomes" id="UP000756921"/>
    </source>
</evidence>
<feature type="compositionally biased region" description="Polar residues" evidence="1">
    <location>
        <begin position="257"/>
        <end position="272"/>
    </location>
</feature>
<feature type="region of interest" description="Disordered" evidence="1">
    <location>
        <begin position="154"/>
        <end position="272"/>
    </location>
</feature>
<feature type="compositionally biased region" description="Basic and acidic residues" evidence="1">
    <location>
        <begin position="173"/>
        <end position="207"/>
    </location>
</feature>
<evidence type="ECO:0000313" key="2">
    <source>
        <dbReference type="EMBL" id="KAF9728450.1"/>
    </source>
</evidence>
<dbReference type="Proteomes" id="UP000756921">
    <property type="component" value="Unassembled WGS sequence"/>
</dbReference>
<evidence type="ECO:0000256" key="1">
    <source>
        <dbReference type="SAM" id="MobiDB-lite"/>
    </source>
</evidence>
<protein>
    <submittedName>
        <fullName evidence="2">Transposase</fullName>
    </submittedName>
</protein>
<keyword evidence="3" id="KW-1185">Reference proteome</keyword>
<dbReference type="AlphaFoldDB" id="A0A9P6G5Y0"/>